<evidence type="ECO:0000313" key="4">
    <source>
        <dbReference type="Proteomes" id="UP000295277"/>
    </source>
</evidence>
<keyword evidence="4" id="KW-1185">Reference proteome</keyword>
<dbReference type="RefSeq" id="WP_132694533.1">
    <property type="nucleotide sequence ID" value="NZ_SLVM01000009.1"/>
</dbReference>
<protein>
    <submittedName>
        <fullName evidence="3">Uncharacterized protein DUF4157</fullName>
    </submittedName>
</protein>
<dbReference type="AlphaFoldDB" id="A0A4V2R4J5"/>
<feature type="compositionally biased region" description="Basic and acidic residues" evidence="1">
    <location>
        <begin position="26"/>
        <end position="38"/>
    </location>
</feature>
<sequence length="575" mass="60274">MTHAPPQPAQPATAARVQTKPMLGRPGDRFEQEADRIADAVTADRPTPLTGPLPVTPLIQRQSDETGADDRQSMATAKAAAAVANGGRPLSPAERRFFEPRFGRDLSAVRLHEGTRAGAAARGIGARAYTLGQNIALAPGEYAPETREGRHLMAHELTHTLQQGKGVIRRTGEEETAPVRPTQIDFNFDQTKAIPAAAGGTARLTASTNGTEVTWSIADGTATKAQGTTIGENGTITLAADQTGGSLTVRAANSAGTFSRTFYIASIPTGIETTTVASDLTTSADDYGAAFQHVFTSNEGSQNVLTNLRIGERFPGAPNPTGATHAFSGRNWPFGRGRDSFTLHTGTLANDAAGSWALTDTGEFGPTSATSGLADGDNVSTHRDLIKVGDHVQSHSNPRPTNRLPVTLTLDQQFHFFNPRAASGSRWTRFTTTAHSRTLRRSGTDVEFVTTVNGIEHVEDYSGPPAVTNLTASPVNTPKSASPPPPSAGSETEEAAAAPAPRTVSLRVEALPGTLPAGTSLDWTIVPPDLGCTIAKDPSDETRATLTIGTAAGTVTVQVADNTGTNSDRVEVRIT</sequence>
<dbReference type="OrthoDB" id="7387101at2"/>
<name>A0A4V2R4J5_9RHOB</name>
<feature type="compositionally biased region" description="Basic and acidic residues" evidence="1">
    <location>
        <begin position="62"/>
        <end position="71"/>
    </location>
</feature>
<feature type="region of interest" description="Disordered" evidence="1">
    <location>
        <begin position="458"/>
        <end position="501"/>
    </location>
</feature>
<dbReference type="Pfam" id="PF13699">
    <property type="entry name" value="eCIS_core"/>
    <property type="match status" value="1"/>
</dbReference>
<evidence type="ECO:0000256" key="1">
    <source>
        <dbReference type="SAM" id="MobiDB-lite"/>
    </source>
</evidence>
<dbReference type="EMBL" id="SLVM01000009">
    <property type="protein sequence ID" value="TCM85034.1"/>
    <property type="molecule type" value="Genomic_DNA"/>
</dbReference>
<feature type="domain" description="eCIS core" evidence="2">
    <location>
        <begin position="89"/>
        <end position="166"/>
    </location>
</feature>
<comment type="caution">
    <text evidence="3">The sequence shown here is derived from an EMBL/GenBank/DDBJ whole genome shotgun (WGS) entry which is preliminary data.</text>
</comment>
<organism evidence="3 4">
    <name type="scientific">Rhodovulum steppense</name>
    <dbReference type="NCBI Taxonomy" id="540251"/>
    <lineage>
        <taxon>Bacteria</taxon>
        <taxon>Pseudomonadati</taxon>
        <taxon>Pseudomonadota</taxon>
        <taxon>Alphaproteobacteria</taxon>
        <taxon>Rhodobacterales</taxon>
        <taxon>Paracoccaceae</taxon>
        <taxon>Rhodovulum</taxon>
    </lineage>
</organism>
<gene>
    <name evidence="3" type="ORF">EV216_109119</name>
</gene>
<feature type="compositionally biased region" description="Polar residues" evidence="1">
    <location>
        <begin position="468"/>
        <end position="477"/>
    </location>
</feature>
<evidence type="ECO:0000259" key="2">
    <source>
        <dbReference type="Pfam" id="PF13699"/>
    </source>
</evidence>
<proteinExistence type="predicted"/>
<feature type="region of interest" description="Disordered" evidence="1">
    <location>
        <begin position="1"/>
        <end position="71"/>
    </location>
</feature>
<dbReference type="InterPro" id="IPR025295">
    <property type="entry name" value="eCIS_core_dom"/>
</dbReference>
<evidence type="ECO:0000313" key="3">
    <source>
        <dbReference type="EMBL" id="TCM85034.1"/>
    </source>
</evidence>
<reference evidence="3 4" key="1">
    <citation type="submission" date="2019-03" db="EMBL/GenBank/DDBJ databases">
        <title>Genomic Encyclopedia of Type Strains, Phase IV (KMG-IV): sequencing the most valuable type-strain genomes for metagenomic binning, comparative biology and taxonomic classification.</title>
        <authorList>
            <person name="Goeker M."/>
        </authorList>
    </citation>
    <scope>NUCLEOTIDE SEQUENCE [LARGE SCALE GENOMIC DNA]</scope>
    <source>
        <strain evidence="3 4">DSM 21153</strain>
    </source>
</reference>
<accession>A0A4V2R4J5</accession>
<dbReference type="Proteomes" id="UP000295277">
    <property type="component" value="Unassembled WGS sequence"/>
</dbReference>